<dbReference type="OrthoDB" id="8562138at2"/>
<dbReference type="EMBL" id="FUGD01000049">
    <property type="protein sequence ID" value="SJM36500.1"/>
    <property type="molecule type" value="Genomic_DNA"/>
</dbReference>
<feature type="chain" id="PRO_5013226877" evidence="6">
    <location>
        <begin position="31"/>
        <end position="267"/>
    </location>
</feature>
<evidence type="ECO:0000313" key="7">
    <source>
        <dbReference type="EMBL" id="SJM36500.1"/>
    </source>
</evidence>
<keyword evidence="8" id="KW-1185">Reference proteome</keyword>
<name>A0A1R4EDF6_9GAMM</name>
<dbReference type="GO" id="GO:0009252">
    <property type="term" value="P:peptidoglycan biosynthetic process"/>
    <property type="evidence" value="ECO:0007669"/>
    <property type="project" value="TreeGrafter"/>
</dbReference>
<accession>A0A1R4EDF6</accession>
<comment type="subcellular location">
    <subcellularLocation>
        <location evidence="1">Cell outer membrane</location>
    </subcellularLocation>
</comment>
<dbReference type="PANTHER" id="PTHR38776:SF1">
    <property type="entry name" value="MLTA-INTERACTING PROTEIN-RELATED"/>
    <property type="match status" value="1"/>
</dbReference>
<sequence length="267" mass="29432">MKISTSKLMNTAAITLALGVLTLASTSAQAESAPTVSTSDNDKLGLQLGVNLRWNNSAYDLDDNEVSVLPSMFYDDGKYYARGSQLGTYLVNDRDNEVLAFVQPGGENFDPDDAKGDLAQLDERKWSGLIGASYMRATPIGGFRAQLSTDITGRSEGTVARLTYLARLNPGKWTIYPSAGLEWVNSNYNEYYYGISQKEANKTSLDAYKPGSSISPYLSVNGIYDINKDWDLFLGQSVKFLADEQRDSPMVDEKVSYTTTLGLMYQF</sequence>
<dbReference type="Pfam" id="PF06629">
    <property type="entry name" value="MipA"/>
    <property type="match status" value="1"/>
</dbReference>
<keyword evidence="4" id="KW-0472">Membrane</keyword>
<feature type="signal peptide" evidence="6">
    <location>
        <begin position="1"/>
        <end position="30"/>
    </location>
</feature>
<comment type="similarity">
    <text evidence="2">Belongs to the MipA/OmpV family.</text>
</comment>
<keyword evidence="5" id="KW-0998">Cell outer membrane</keyword>
<evidence type="ECO:0000256" key="4">
    <source>
        <dbReference type="ARBA" id="ARBA00023136"/>
    </source>
</evidence>
<evidence type="ECO:0000256" key="2">
    <source>
        <dbReference type="ARBA" id="ARBA00005722"/>
    </source>
</evidence>
<evidence type="ECO:0000256" key="3">
    <source>
        <dbReference type="ARBA" id="ARBA00022729"/>
    </source>
</evidence>
<dbReference type="RefSeq" id="WP_077447903.1">
    <property type="nucleotide sequence ID" value="NZ_FUGD01000049.1"/>
</dbReference>
<protein>
    <submittedName>
        <fullName evidence="7">MltA-interacting protein</fullName>
    </submittedName>
</protein>
<reference evidence="8" key="1">
    <citation type="submission" date="2017-02" db="EMBL/GenBank/DDBJ databases">
        <authorList>
            <person name="Mornico D."/>
        </authorList>
    </citation>
    <scope>NUCLEOTIDE SEQUENCE [LARGE SCALE GENOMIC DNA]</scope>
</reference>
<dbReference type="AlphaFoldDB" id="A0A1R4EDF6"/>
<gene>
    <name evidence="7" type="primary">mipA</name>
    <name evidence="7" type="ORF">A1019T_00461</name>
</gene>
<evidence type="ECO:0000313" key="8">
    <source>
        <dbReference type="Proteomes" id="UP000188169"/>
    </source>
</evidence>
<evidence type="ECO:0000256" key="1">
    <source>
        <dbReference type="ARBA" id="ARBA00004442"/>
    </source>
</evidence>
<evidence type="ECO:0000256" key="5">
    <source>
        <dbReference type="ARBA" id="ARBA00023237"/>
    </source>
</evidence>
<dbReference type="InterPro" id="IPR010583">
    <property type="entry name" value="MipA"/>
</dbReference>
<dbReference type="STRING" id="1945520.A1019T_00461"/>
<evidence type="ECO:0000256" key="6">
    <source>
        <dbReference type="SAM" id="SignalP"/>
    </source>
</evidence>
<dbReference type="PANTHER" id="PTHR38776">
    <property type="entry name" value="MLTA-INTERACTING PROTEIN-RELATED"/>
    <property type="match status" value="1"/>
</dbReference>
<dbReference type="GO" id="GO:0009279">
    <property type="term" value="C:cell outer membrane"/>
    <property type="evidence" value="ECO:0007669"/>
    <property type="project" value="UniProtKB-SubCell"/>
</dbReference>
<keyword evidence="3 6" id="KW-0732">Signal</keyword>
<dbReference type="Proteomes" id="UP000188169">
    <property type="component" value="Unassembled WGS sequence"/>
</dbReference>
<proteinExistence type="inferred from homology"/>
<organism evidence="7 8">
    <name type="scientific">Psychrobacter pasteurii</name>
    <dbReference type="NCBI Taxonomy" id="1945520"/>
    <lineage>
        <taxon>Bacteria</taxon>
        <taxon>Pseudomonadati</taxon>
        <taxon>Pseudomonadota</taxon>
        <taxon>Gammaproteobacteria</taxon>
        <taxon>Moraxellales</taxon>
        <taxon>Moraxellaceae</taxon>
        <taxon>Psychrobacter</taxon>
    </lineage>
</organism>